<gene>
    <name evidence="2" type="ORF">F2Q70_00035225</name>
</gene>
<evidence type="ECO:0000313" key="2">
    <source>
        <dbReference type="EMBL" id="KAF2585813.1"/>
    </source>
</evidence>
<protein>
    <submittedName>
        <fullName evidence="2">Uncharacterized protein</fullName>
    </submittedName>
</protein>
<evidence type="ECO:0000256" key="1">
    <source>
        <dbReference type="SAM" id="MobiDB-lite"/>
    </source>
</evidence>
<feature type="region of interest" description="Disordered" evidence="1">
    <location>
        <begin position="111"/>
        <end position="146"/>
    </location>
</feature>
<feature type="region of interest" description="Disordered" evidence="1">
    <location>
        <begin position="166"/>
        <end position="231"/>
    </location>
</feature>
<reference evidence="2" key="1">
    <citation type="submission" date="2019-12" db="EMBL/GenBank/DDBJ databases">
        <title>Genome sequencing and annotation of Brassica cretica.</title>
        <authorList>
            <person name="Studholme D.J."/>
            <person name="Sarris P.F."/>
        </authorList>
    </citation>
    <scope>NUCLEOTIDE SEQUENCE</scope>
    <source>
        <strain evidence="2">PFS-102/07</strain>
        <tissue evidence="2">Leaf</tissue>
    </source>
</reference>
<accession>A0A8S9JWX4</accession>
<dbReference type="EMBL" id="QGKY02000246">
    <property type="protein sequence ID" value="KAF2585813.1"/>
    <property type="molecule type" value="Genomic_DNA"/>
</dbReference>
<dbReference type="AlphaFoldDB" id="A0A8S9JWX4"/>
<sequence>MYISMALSLLSPIQSSTSLSSFTLTAFPAPKNASFLSYITPKEPSEAAEPRARFSAVSEARGGLSPRRRIRRGKWPVCKENTSIALWDSKMSHIKIPCAIDRRTILGPEDCLEGDPKGQAGEAGLTKTRSGYRPKGSTPDAEAPPEIDIAVTWEPSTENRCQQLTNGVRNARGSKQRFKALDTGPFPQAEDSKDFRHQNKAEAEYNYGESPSGTEKNRGVEGGSTPINRRQ</sequence>
<comment type="caution">
    <text evidence="2">The sequence shown here is derived from an EMBL/GenBank/DDBJ whole genome shotgun (WGS) entry which is preliminary data.</text>
</comment>
<name>A0A8S9JWX4_BRACR</name>
<proteinExistence type="predicted"/>
<organism evidence="2">
    <name type="scientific">Brassica cretica</name>
    <name type="common">Mustard</name>
    <dbReference type="NCBI Taxonomy" id="69181"/>
    <lineage>
        <taxon>Eukaryota</taxon>
        <taxon>Viridiplantae</taxon>
        <taxon>Streptophyta</taxon>
        <taxon>Embryophyta</taxon>
        <taxon>Tracheophyta</taxon>
        <taxon>Spermatophyta</taxon>
        <taxon>Magnoliopsida</taxon>
        <taxon>eudicotyledons</taxon>
        <taxon>Gunneridae</taxon>
        <taxon>Pentapetalae</taxon>
        <taxon>rosids</taxon>
        <taxon>malvids</taxon>
        <taxon>Brassicales</taxon>
        <taxon>Brassicaceae</taxon>
        <taxon>Brassiceae</taxon>
        <taxon>Brassica</taxon>
    </lineage>
</organism>
<feature type="compositionally biased region" description="Basic and acidic residues" evidence="1">
    <location>
        <begin position="190"/>
        <end position="203"/>
    </location>
</feature>